<name>A0A4Y3KJK6_9CELL</name>
<organism evidence="1 2">
    <name type="scientific">Cellulomonas gelida</name>
    <dbReference type="NCBI Taxonomy" id="1712"/>
    <lineage>
        <taxon>Bacteria</taxon>
        <taxon>Bacillati</taxon>
        <taxon>Actinomycetota</taxon>
        <taxon>Actinomycetes</taxon>
        <taxon>Micrococcales</taxon>
        <taxon>Cellulomonadaceae</taxon>
        <taxon>Cellulomonas</taxon>
    </lineage>
</organism>
<dbReference type="Proteomes" id="UP000320461">
    <property type="component" value="Unassembled WGS sequence"/>
</dbReference>
<accession>A0A4Y3KJK6</accession>
<sequence length="61" mass="6350">MPGYFGWSAVTVRVRVRVVDWTVRTGSGTATIYGADDVVAGRTAGEGLRCFLTGPTGSLAS</sequence>
<protein>
    <submittedName>
        <fullName evidence="1">Uncharacterized protein</fullName>
    </submittedName>
</protein>
<comment type="caution">
    <text evidence="1">The sequence shown here is derived from an EMBL/GenBank/DDBJ whole genome shotgun (WGS) entry which is preliminary data.</text>
</comment>
<dbReference type="EMBL" id="BJLQ01000003">
    <property type="protein sequence ID" value="GEA83130.1"/>
    <property type="molecule type" value="Genomic_DNA"/>
</dbReference>
<reference evidence="1 2" key="1">
    <citation type="submission" date="2019-06" db="EMBL/GenBank/DDBJ databases">
        <title>Whole genome shotgun sequence of Cellulomonas gelida NBRC 3748.</title>
        <authorList>
            <person name="Hosoyama A."/>
            <person name="Uohara A."/>
            <person name="Ohji S."/>
            <person name="Ichikawa N."/>
        </authorList>
    </citation>
    <scope>NUCLEOTIDE SEQUENCE [LARGE SCALE GENOMIC DNA]</scope>
    <source>
        <strain evidence="1 2">NBRC 3748</strain>
    </source>
</reference>
<evidence type="ECO:0000313" key="1">
    <source>
        <dbReference type="EMBL" id="GEA83130.1"/>
    </source>
</evidence>
<gene>
    <name evidence="1" type="ORF">CGE01nite_03810</name>
</gene>
<evidence type="ECO:0000313" key="2">
    <source>
        <dbReference type="Proteomes" id="UP000320461"/>
    </source>
</evidence>
<proteinExistence type="predicted"/>
<keyword evidence="2" id="KW-1185">Reference proteome</keyword>
<dbReference type="AlphaFoldDB" id="A0A4Y3KJK6"/>